<evidence type="ECO:0000256" key="1">
    <source>
        <dbReference type="SAM" id="MobiDB-lite"/>
    </source>
</evidence>
<protein>
    <submittedName>
        <fullName evidence="2">Uncharacterized protein</fullName>
    </submittedName>
</protein>
<reference evidence="2 3" key="1">
    <citation type="submission" date="2020-08" db="EMBL/GenBank/DDBJ databases">
        <title>Sphingobacterium sp. DN00404 isolated from aquaculture water.</title>
        <authorList>
            <person name="Zhang M."/>
        </authorList>
    </citation>
    <scope>NUCLEOTIDE SEQUENCE [LARGE SCALE GENOMIC DNA]</scope>
    <source>
        <strain evidence="2 3">KCTC 32294</strain>
    </source>
</reference>
<accession>A0ABR7Y1Y7</accession>
<dbReference type="RefSeq" id="WP_190308467.1">
    <property type="nucleotide sequence ID" value="NZ_JACNYK010000002.1"/>
</dbReference>
<name>A0ABR7Y1Y7_9SPHI</name>
<feature type="compositionally biased region" description="Basic and acidic residues" evidence="1">
    <location>
        <begin position="27"/>
        <end position="39"/>
    </location>
</feature>
<sequence length="168" mass="18983">MRIKVIFIGLLLLSTGCNQSTQQDSEQSSKADDTTSLDTGRRTENPFIYIPEDAFWEYQYDTIIHDFKPVKIKEVTTDSLTAESVESIVNNTWPNVQVRYQKISGDTLFIEIPESAVLTQQMGTAGAKQFLASTTYSFTELSNVRYVAFDFEEGDHAVPGVYSRRSFP</sequence>
<feature type="region of interest" description="Disordered" evidence="1">
    <location>
        <begin position="20"/>
        <end position="39"/>
    </location>
</feature>
<dbReference type="PROSITE" id="PS51257">
    <property type="entry name" value="PROKAR_LIPOPROTEIN"/>
    <property type="match status" value="1"/>
</dbReference>
<gene>
    <name evidence="2" type="ORF">H8B17_06835</name>
</gene>
<evidence type="ECO:0000313" key="3">
    <source>
        <dbReference type="Proteomes" id="UP000606494"/>
    </source>
</evidence>
<dbReference type="Proteomes" id="UP000606494">
    <property type="component" value="Unassembled WGS sequence"/>
</dbReference>
<proteinExistence type="predicted"/>
<comment type="caution">
    <text evidence="2">The sequence shown here is derived from an EMBL/GenBank/DDBJ whole genome shotgun (WGS) entry which is preliminary data.</text>
</comment>
<keyword evidence="3" id="KW-1185">Reference proteome</keyword>
<dbReference type="EMBL" id="JACNYK010000002">
    <property type="protein sequence ID" value="MBD1425293.1"/>
    <property type="molecule type" value="Genomic_DNA"/>
</dbReference>
<evidence type="ECO:0000313" key="2">
    <source>
        <dbReference type="EMBL" id="MBD1425293.1"/>
    </source>
</evidence>
<organism evidence="2 3">
    <name type="scientific">Sphingobacterium arenae</name>
    <dbReference type="NCBI Taxonomy" id="1280598"/>
    <lineage>
        <taxon>Bacteria</taxon>
        <taxon>Pseudomonadati</taxon>
        <taxon>Bacteroidota</taxon>
        <taxon>Sphingobacteriia</taxon>
        <taxon>Sphingobacteriales</taxon>
        <taxon>Sphingobacteriaceae</taxon>
        <taxon>Sphingobacterium</taxon>
    </lineage>
</organism>